<keyword evidence="2" id="KW-1185">Reference proteome</keyword>
<evidence type="ECO:0000313" key="2">
    <source>
        <dbReference type="Proteomes" id="UP001144978"/>
    </source>
</evidence>
<comment type="caution">
    <text evidence="1">The sequence shown here is derived from an EMBL/GenBank/DDBJ whole genome shotgun (WGS) entry which is preliminary data.</text>
</comment>
<proteinExistence type="predicted"/>
<dbReference type="EMBL" id="JANSHE010000071">
    <property type="protein sequence ID" value="KAJ3017604.1"/>
    <property type="molecule type" value="Genomic_DNA"/>
</dbReference>
<organism evidence="1 2">
    <name type="scientific">Trametes sanguinea</name>
    <dbReference type="NCBI Taxonomy" id="158606"/>
    <lineage>
        <taxon>Eukaryota</taxon>
        <taxon>Fungi</taxon>
        <taxon>Dikarya</taxon>
        <taxon>Basidiomycota</taxon>
        <taxon>Agaricomycotina</taxon>
        <taxon>Agaricomycetes</taxon>
        <taxon>Polyporales</taxon>
        <taxon>Polyporaceae</taxon>
        <taxon>Trametes</taxon>
    </lineage>
</organism>
<dbReference type="Proteomes" id="UP001144978">
    <property type="component" value="Unassembled WGS sequence"/>
</dbReference>
<name>A0ACC1QAL6_9APHY</name>
<gene>
    <name evidence="1" type="ORF">NUW54_g548</name>
</gene>
<reference evidence="1" key="1">
    <citation type="submission" date="2022-08" db="EMBL/GenBank/DDBJ databases">
        <title>Genome Sequence of Pycnoporus sanguineus.</title>
        <authorList>
            <person name="Buettner E."/>
        </authorList>
    </citation>
    <scope>NUCLEOTIDE SEQUENCE</scope>
    <source>
        <strain evidence="1">CG-C14</strain>
    </source>
</reference>
<accession>A0ACC1QAL6</accession>
<protein>
    <submittedName>
        <fullName evidence="1">Uncharacterized protein</fullName>
    </submittedName>
</protein>
<evidence type="ECO:0000313" key="1">
    <source>
        <dbReference type="EMBL" id="KAJ3017604.1"/>
    </source>
</evidence>
<sequence>MNANTTASPITSTPVAEPHALFPLYARPGYTIFEYEHSPSRPPIVPGAVIYVCSMFRQKSLIVQKVRLGGVIMWQEDRAVFEVRRLSEPPMWFGMSIRYEVLGGWYGGYIRMLHRIRKVLGYLTPNGSRCFIPDHWRPPFHPDLRKWYPIEVSDIEGGEAWMGTGMESQWFE</sequence>